<dbReference type="SUPFAM" id="SSF52540">
    <property type="entry name" value="P-loop containing nucleoside triphosphate hydrolases"/>
    <property type="match status" value="1"/>
</dbReference>
<dbReference type="PANTHER" id="PTHR32046">
    <property type="entry name" value="G DOMAIN-CONTAINING PROTEIN"/>
    <property type="match status" value="1"/>
</dbReference>
<organism evidence="1 2">
    <name type="scientific">Panagrolaimus davidi</name>
    <dbReference type="NCBI Taxonomy" id="227884"/>
    <lineage>
        <taxon>Eukaryota</taxon>
        <taxon>Metazoa</taxon>
        <taxon>Ecdysozoa</taxon>
        <taxon>Nematoda</taxon>
        <taxon>Chromadorea</taxon>
        <taxon>Rhabditida</taxon>
        <taxon>Tylenchina</taxon>
        <taxon>Panagrolaimomorpha</taxon>
        <taxon>Panagrolaimoidea</taxon>
        <taxon>Panagrolaimidae</taxon>
        <taxon>Panagrolaimus</taxon>
    </lineage>
</organism>
<evidence type="ECO:0000313" key="2">
    <source>
        <dbReference type="WBParaSite" id="PDA_v2.g4509.t1"/>
    </source>
</evidence>
<protein>
    <submittedName>
        <fullName evidence="2">G domain-containing protein</fullName>
    </submittedName>
</protein>
<keyword evidence="1" id="KW-1185">Reference proteome</keyword>
<dbReference type="Proteomes" id="UP000887578">
    <property type="component" value="Unplaced"/>
</dbReference>
<dbReference type="WBParaSite" id="PDA_v2.g4509.t1">
    <property type="protein sequence ID" value="PDA_v2.g4509.t1"/>
    <property type="gene ID" value="PDA_v2.g4509"/>
</dbReference>
<dbReference type="AlphaFoldDB" id="A0A914QMK1"/>
<evidence type="ECO:0000313" key="1">
    <source>
        <dbReference type="Proteomes" id="UP000887578"/>
    </source>
</evidence>
<sequence length="720" mass="83114">MFPSFGYQYSPGDLLSSKTFEKVASVDVETVSDEEVRTHVCYQSIDSSKLLTGLCDMFRCKSGQHMINAILKDEERFESLLNFLFSQPHHFPCFGYSVIRKENESCFEICSAENSPADLMVSKTFSGTFFLYVLTSKLPIKDQDLITKKFAYLLEEIPSVSKEHCEYFDNEGIKVTVFANWNEMVCSQVSVRDSFAKLIKYDEDCKQRLVFFEVDEISKCLSEHPLPFDPSFETCYRLMRNIKYKGAEFQHIYDSKKKKNNEKTSVGRMKILLADLQKELKQTYFLKFEHIEQMNGIFVDVMNVLKTGLENFLSAGTVGEPSLYQMMETCLTLILTKHDSGNCIIRDNTVFYNAENMDKLMEYFGKKPFIALKSGTDNFKRWITLEFLQKYPLCYVQQYPDIPDSLVFYDGAHIYGFGTVTLKKNSRKQRTEFANVTFCCVNPEHKFERFWKCTNCNDYVATNGKEILCKCGLNFVDNVEIRCSLSGGKICTKKPIQTPRRRNDVNIDNKGYNTVNIVLFGPVGSGKSTLVNAAMNYMEYSTYKDASSRPLIAQIPYKFSIRDDHHKEHIICSKELPENCPENFSSTSGITMEPRAYEYYCNGKSYRFVDTVGYGSTVKSGFFSNLNFWKNLKHIDAIWITVSANQNLGNDDSWIRSIVKCIPKLLYPRIYFVFTNIQGKHSLRFNTNAAVVTKFFSCLREFSFDEKNVFAIENDYSRFS</sequence>
<dbReference type="Gene3D" id="3.40.50.300">
    <property type="entry name" value="P-loop containing nucleotide triphosphate hydrolases"/>
    <property type="match status" value="1"/>
</dbReference>
<reference evidence="2" key="1">
    <citation type="submission" date="2022-11" db="UniProtKB">
        <authorList>
            <consortium name="WormBaseParasite"/>
        </authorList>
    </citation>
    <scope>IDENTIFICATION</scope>
</reference>
<accession>A0A914QMK1</accession>
<dbReference type="PANTHER" id="PTHR32046:SF11">
    <property type="entry name" value="IMMUNE-ASSOCIATED NUCLEOTIDE-BINDING PROTEIN 10-LIKE"/>
    <property type="match status" value="1"/>
</dbReference>
<proteinExistence type="predicted"/>
<name>A0A914QMK1_9BILA</name>
<dbReference type="InterPro" id="IPR027417">
    <property type="entry name" value="P-loop_NTPase"/>
</dbReference>